<dbReference type="SUPFAM" id="SSF57997">
    <property type="entry name" value="Tropomyosin"/>
    <property type="match status" value="1"/>
</dbReference>
<keyword evidence="7" id="KW-0540">Nuclease</keyword>
<dbReference type="InterPro" id="IPR027417">
    <property type="entry name" value="P-loop_NTPase"/>
</dbReference>
<evidence type="ECO:0000313" key="8">
    <source>
        <dbReference type="Proteomes" id="UP001549099"/>
    </source>
</evidence>
<comment type="similarity">
    <text evidence="1">Belongs to the SMC family. SbcC subfamily.</text>
</comment>
<proteinExistence type="inferred from homology"/>
<keyword evidence="4" id="KW-0175">Coiled coil</keyword>
<dbReference type="Proteomes" id="UP001549099">
    <property type="component" value="Unassembled WGS sequence"/>
</dbReference>
<sequence length="1028" mass="115098">MKPIQLKMTAFGPYKDCETIDFRELGGRGLFAISGSTGSGKTTIFDAICFALYGKASGEERDDKSLRSDFADDAVHTEVELLFEAAGSEYRIMRRMAHVKAGNKGATGDRIELFRIAEGKEEPVTDRQMTTEVNAKVAELIGFTHDQFSQIVMLPQGEFRKLLTSDTDNKEKIFRKIFRTKKYKDMEAVLKEKRDRVQSEWQEAANRISWQAKHLRDTLPGLTGELSAQLSAEHPNPSVIIGELLSEQERMNNDHSMLAGQTMKLKDRLQLLSGRLSVAKETESRFEERAVKAEELRRLEDLLPEIASLKTRVADAGIAARILPLEEKLSDCRRELHTAEKRSEMSGQELRTAKEAEQQALAVLEEASSGDAEAEKWKREADRLDEIRPLIGRCHDEKQALAGIRSEQDTLKKEMAVAKDERKKLLDEGESVRETLRGLEQELEGVEDLYGRLNALERDLDLLVRFKEASEKAETAAARSEAASRLSKEAEDRLDQVRLERREQLASELAGHLHDGMPCPVCGSAVHPALADHQESGADEGQLRETESAWRKAHAVSVEATGSFRMLLEQQEDLSGQLTDRGMNANEAGHLTENRRSAVNRCKEEIAAAVKQRDMRTKIRSRLETIERKTEEAAHRLENLDSRFRQLAMRAAEYEGSIRAMEASIPAELQDPGSLDERLASLKQALEKQARMKAAAEQAAAEAADRRKRAEQNLSFSAEQREKERQRTLEAEEAFRQAVSQSKFTGEEAYRAAILPESRIMEMEQAIGSYERAVHAVRVRLQELETSLEGAERPDLDKLSAEEAECRIEHEEAQEQLIRSKTLIENVSRGIADMREAAGDAEDLERKRGKVSALYDLLRGQNADKLSFERYLQIEYLERILVAANERLKDLSNGQFELMRSDRQESRGKQSGLGIDVYDAYTGQARDVKTLSGGEKFNASLSLALGMADVIQGFGGNVRVDTMFIDEGFGSLDPESLQKAVDALIGLQQTGRMVGVISHVGELKAAMPAVLEVSKSKAGHSSTRFILK</sequence>
<gene>
    <name evidence="7" type="ORF">ABID49_000799</name>
</gene>
<dbReference type="GO" id="GO:0004527">
    <property type="term" value="F:exonuclease activity"/>
    <property type="evidence" value="ECO:0007669"/>
    <property type="project" value="UniProtKB-KW"/>
</dbReference>
<feature type="region of interest" description="Disordered" evidence="5">
    <location>
        <begin position="697"/>
        <end position="728"/>
    </location>
</feature>
<keyword evidence="7" id="KW-0378">Hydrolase</keyword>
<evidence type="ECO:0000256" key="4">
    <source>
        <dbReference type="SAM" id="Coils"/>
    </source>
</evidence>
<protein>
    <recommendedName>
        <fullName evidence="3">Nuclease SbcCD subunit C</fullName>
    </recommendedName>
</protein>
<dbReference type="PANTHER" id="PTHR32114:SF2">
    <property type="entry name" value="ABC TRANSPORTER ABCH.3"/>
    <property type="match status" value="1"/>
</dbReference>
<evidence type="ECO:0000313" key="7">
    <source>
        <dbReference type="EMBL" id="MET3574917.1"/>
    </source>
</evidence>
<dbReference type="Pfam" id="PF13476">
    <property type="entry name" value="AAA_23"/>
    <property type="match status" value="1"/>
</dbReference>
<feature type="coiled-coil region" evidence="4">
    <location>
        <begin position="401"/>
        <end position="507"/>
    </location>
</feature>
<keyword evidence="8" id="KW-1185">Reference proteome</keyword>
<name>A0ABV2G9G5_9BACL</name>
<comment type="caution">
    <text evidence="7">The sequence shown here is derived from an EMBL/GenBank/DDBJ whole genome shotgun (WGS) entry which is preliminary data.</text>
</comment>
<comment type="subunit">
    <text evidence="2">Heterodimer of SbcC and SbcD.</text>
</comment>
<organism evidence="7 8">
    <name type="scientific">Bhargavaea ullalensis</name>
    <dbReference type="NCBI Taxonomy" id="1265685"/>
    <lineage>
        <taxon>Bacteria</taxon>
        <taxon>Bacillati</taxon>
        <taxon>Bacillota</taxon>
        <taxon>Bacilli</taxon>
        <taxon>Bacillales</taxon>
        <taxon>Caryophanaceae</taxon>
        <taxon>Bhargavaea</taxon>
    </lineage>
</organism>
<evidence type="ECO:0000256" key="2">
    <source>
        <dbReference type="ARBA" id="ARBA00011322"/>
    </source>
</evidence>
<dbReference type="RefSeq" id="WP_354195540.1">
    <property type="nucleotide sequence ID" value="NZ_JBEPLW010000002.1"/>
</dbReference>
<feature type="domain" description="Rad50/SbcC-type AAA" evidence="6">
    <location>
        <begin position="5"/>
        <end position="199"/>
    </location>
</feature>
<dbReference type="Gene3D" id="3.40.50.300">
    <property type="entry name" value="P-loop containing nucleotide triphosphate hydrolases"/>
    <property type="match status" value="2"/>
</dbReference>
<reference evidence="7 8" key="1">
    <citation type="submission" date="2024-06" db="EMBL/GenBank/DDBJ databases">
        <title>Genomic Encyclopedia of Type Strains, Phase IV (KMG-IV): sequencing the most valuable type-strain genomes for metagenomic binning, comparative biology and taxonomic classification.</title>
        <authorList>
            <person name="Goeker M."/>
        </authorList>
    </citation>
    <scope>NUCLEOTIDE SEQUENCE [LARGE SCALE GENOMIC DNA]</scope>
    <source>
        <strain evidence="7 8">DSM 26128</strain>
    </source>
</reference>
<evidence type="ECO:0000256" key="1">
    <source>
        <dbReference type="ARBA" id="ARBA00006930"/>
    </source>
</evidence>
<dbReference type="SUPFAM" id="SSF52540">
    <property type="entry name" value="P-loop containing nucleoside triphosphate hydrolases"/>
    <property type="match status" value="1"/>
</dbReference>
<accession>A0ABV2G9G5</accession>
<dbReference type="PANTHER" id="PTHR32114">
    <property type="entry name" value="ABC TRANSPORTER ABCH.3"/>
    <property type="match status" value="1"/>
</dbReference>
<feature type="compositionally biased region" description="Basic and acidic residues" evidence="5">
    <location>
        <begin position="719"/>
        <end position="728"/>
    </location>
</feature>
<keyword evidence="7" id="KW-0269">Exonuclease</keyword>
<dbReference type="EMBL" id="JBEPLW010000002">
    <property type="protein sequence ID" value="MET3574917.1"/>
    <property type="molecule type" value="Genomic_DNA"/>
</dbReference>
<dbReference type="InterPro" id="IPR038729">
    <property type="entry name" value="Rad50/SbcC_AAA"/>
</dbReference>
<dbReference type="Pfam" id="PF13558">
    <property type="entry name" value="SbcC_Walker_B"/>
    <property type="match status" value="1"/>
</dbReference>
<evidence type="ECO:0000259" key="6">
    <source>
        <dbReference type="Pfam" id="PF13476"/>
    </source>
</evidence>
<evidence type="ECO:0000256" key="3">
    <source>
        <dbReference type="ARBA" id="ARBA00013368"/>
    </source>
</evidence>
<evidence type="ECO:0000256" key="5">
    <source>
        <dbReference type="SAM" id="MobiDB-lite"/>
    </source>
</evidence>